<keyword evidence="3" id="KW-1185">Reference proteome</keyword>
<evidence type="ECO:0000313" key="3">
    <source>
        <dbReference type="Proteomes" id="UP000777482"/>
    </source>
</evidence>
<dbReference type="AlphaFoldDB" id="A0A9P6W906"/>
<protein>
    <submittedName>
        <fullName evidence="2">Uncharacterized protein</fullName>
    </submittedName>
</protein>
<feature type="region of interest" description="Disordered" evidence="1">
    <location>
        <begin position="567"/>
        <end position="662"/>
    </location>
</feature>
<dbReference type="Proteomes" id="UP000777482">
    <property type="component" value="Unassembled WGS sequence"/>
</dbReference>
<organism evidence="2 3">
    <name type="scientific">Rhodotorula mucilaginosa</name>
    <name type="common">Yeast</name>
    <name type="synonym">Rhodotorula rubra</name>
    <dbReference type="NCBI Taxonomy" id="5537"/>
    <lineage>
        <taxon>Eukaryota</taxon>
        <taxon>Fungi</taxon>
        <taxon>Dikarya</taxon>
        <taxon>Basidiomycota</taxon>
        <taxon>Pucciniomycotina</taxon>
        <taxon>Microbotryomycetes</taxon>
        <taxon>Sporidiobolales</taxon>
        <taxon>Sporidiobolaceae</taxon>
        <taxon>Rhodotorula</taxon>
    </lineage>
</organism>
<feature type="compositionally biased region" description="Basic and acidic residues" evidence="1">
    <location>
        <begin position="177"/>
        <end position="187"/>
    </location>
</feature>
<accession>A0A9P6W906</accession>
<feature type="compositionally biased region" description="Low complexity" evidence="1">
    <location>
        <begin position="55"/>
        <end position="76"/>
    </location>
</feature>
<feature type="region of interest" description="Disordered" evidence="1">
    <location>
        <begin position="112"/>
        <end position="279"/>
    </location>
</feature>
<dbReference type="OrthoDB" id="2528987at2759"/>
<feature type="region of interest" description="Disordered" evidence="1">
    <location>
        <begin position="350"/>
        <end position="434"/>
    </location>
</feature>
<proteinExistence type="predicted"/>
<sequence length="722" mass="75908">MSAPLALPTQAGLGLGGVALPMELLGAAGDDLPASRRGTAFSTPPKRPARPPLPHNSLSSPSELDSAPSPTSTSFPRPTPHRSSRSGSVQHVTGDMISYPVMAARFEAVATAGPEPISPTSKAILSPITGRQSKGGGASESDKKIRPRPAPIKTGVGSAGGGGFFSPLRQKFSALGGKDKSVHEDLSPTRQAGLEQPTVHSASTWRPLSNPPSRSPPMDYGEIPLHAGKPCPPAAAHRRAVSDSPDLFSQARWKPSARLEPVDPASNRPASQTSSESAEKLFLSASTTNDGTGTEHHFGQVPLTVDGGATLRLRSSRRPDELEIGWTCVPGIDALGVPYTTWEISLRPRRTCTGAPPRPISVVSKAETAHPRRESSSQSFQSYSMIPTPTLPVQDSHAGGTPFRGFDSRAAVSPTRHRSRPRNASSAYESSSYGSISSDASLWAENSSRQGKMSVSSAATSDPEDCYSPIDLTAYGVTPDSTPPASFDATQRFGRSSSYAPGMAPFTRPRQFSVDPEAANKNRSFSLTHCGSASRGSAISHVEGYGEELRMPDHAAPGGALDRRLSRSANTSGRAVHPAAVEEGKPPCSSWVQRGDANTVVRGFGAPGPALPIERNPPLSSSAKSHLPSPLSQRRQSHFDPSSIASHPPTDSSTFSGPPLCPLPELPPSIVGGKPSSESRFSIASSLADAEAIDVQTASIHLVDQRPRGVVVSSRWSDQDED</sequence>
<feature type="compositionally biased region" description="Polar residues" evidence="1">
    <location>
        <begin position="618"/>
        <end position="656"/>
    </location>
</feature>
<comment type="caution">
    <text evidence="2">The sequence shown here is derived from an EMBL/GenBank/DDBJ whole genome shotgun (WGS) entry which is preliminary data.</text>
</comment>
<dbReference type="EMBL" id="PUHQ01000005">
    <property type="protein sequence ID" value="KAG0666374.1"/>
    <property type="molecule type" value="Genomic_DNA"/>
</dbReference>
<feature type="compositionally biased region" description="Low complexity" evidence="1">
    <location>
        <begin position="424"/>
        <end position="434"/>
    </location>
</feature>
<name>A0A9P6W906_RHOMI</name>
<evidence type="ECO:0000256" key="1">
    <source>
        <dbReference type="SAM" id="MobiDB-lite"/>
    </source>
</evidence>
<feature type="region of interest" description="Disordered" evidence="1">
    <location>
        <begin position="29"/>
        <end position="92"/>
    </location>
</feature>
<reference evidence="2 3" key="1">
    <citation type="submission" date="2020-11" db="EMBL/GenBank/DDBJ databases">
        <title>Kefir isolates.</title>
        <authorList>
            <person name="Marcisauskas S."/>
            <person name="Kim Y."/>
            <person name="Blasche S."/>
        </authorList>
    </citation>
    <scope>NUCLEOTIDE SEQUENCE [LARGE SCALE GENOMIC DNA]</scope>
    <source>
        <strain evidence="2 3">KR</strain>
    </source>
</reference>
<evidence type="ECO:0000313" key="2">
    <source>
        <dbReference type="EMBL" id="KAG0666374.1"/>
    </source>
</evidence>
<gene>
    <name evidence="2" type="ORF">C6P46_004944</name>
</gene>